<dbReference type="RefSeq" id="WP_093141372.1">
    <property type="nucleotide sequence ID" value="NZ_FOXF01000011.1"/>
</dbReference>
<keyword evidence="3" id="KW-1185">Reference proteome</keyword>
<gene>
    <name evidence="2" type="ORF">SAMN02910344_00928</name>
</gene>
<protein>
    <submittedName>
        <fullName evidence="2">Uncharacterized protein</fullName>
    </submittedName>
</protein>
<accession>A0A662ZJN9</accession>
<keyword evidence="1" id="KW-0812">Transmembrane</keyword>
<keyword evidence="1" id="KW-0472">Membrane</keyword>
<keyword evidence="1" id="KW-1133">Transmembrane helix</keyword>
<name>A0A662ZJN9_9GAMM</name>
<dbReference type="EMBL" id="FOXF01000011">
    <property type="protein sequence ID" value="SFP26875.1"/>
    <property type="molecule type" value="Genomic_DNA"/>
</dbReference>
<feature type="transmembrane region" description="Helical" evidence="1">
    <location>
        <begin position="34"/>
        <end position="53"/>
    </location>
</feature>
<dbReference type="Proteomes" id="UP000243745">
    <property type="component" value="Unassembled WGS sequence"/>
</dbReference>
<evidence type="ECO:0000313" key="2">
    <source>
        <dbReference type="EMBL" id="SFP26875.1"/>
    </source>
</evidence>
<evidence type="ECO:0000256" key="1">
    <source>
        <dbReference type="SAM" id="Phobius"/>
    </source>
</evidence>
<proteinExistence type="predicted"/>
<dbReference type="AlphaFoldDB" id="A0A662ZJN9"/>
<reference evidence="2 3" key="1">
    <citation type="submission" date="2016-10" db="EMBL/GenBank/DDBJ databases">
        <authorList>
            <person name="Varghese N."/>
            <person name="Submissions S."/>
        </authorList>
    </citation>
    <scope>NUCLEOTIDE SEQUENCE [LARGE SCALE GENOMIC DNA]</scope>
    <source>
        <strain evidence="2 3">DSM 1361</strain>
    </source>
</reference>
<sequence>MIPQLIYTLILLGIAGISILLSVIAYFYSDSVVPSFLIFLISFAVLYLIISLWDKKRVKAHDEKVHQTVESMNNGDYYRSTGWQNAYREYKNTHQFTDTAGSRITNRVKSFYKYAFSNLTGAALLTLIIVIYLTMTGLFGSMFSEYPEWYCRLALIPGLPAIIYYASLNIIGFVTTVPYKQWKNKQHFSKSFTLDDIEKLMNSGKYIAAHNSLIIFGNKHVLLSNRTGTIFLPYENIREIGQAVHVRPMYISTSRYGKKRYEGLGYSNKLIISFVTEEEDLVPQFWKLSRSDWTHFLGKYEVSELFSDGISADFGSPGFSTAFTFNTYQIKMIIDEFDRRGIFHQSEQKDMTLFFENEEPSLIDTLSHSNISDFF</sequence>
<feature type="transmembrane region" description="Helical" evidence="1">
    <location>
        <begin position="111"/>
        <end position="133"/>
    </location>
</feature>
<organism evidence="2 3">
    <name type="scientific">Ruminobacter amylophilus</name>
    <dbReference type="NCBI Taxonomy" id="867"/>
    <lineage>
        <taxon>Bacteria</taxon>
        <taxon>Pseudomonadati</taxon>
        <taxon>Pseudomonadota</taxon>
        <taxon>Gammaproteobacteria</taxon>
        <taxon>Aeromonadales</taxon>
        <taxon>Succinivibrionaceae</taxon>
        <taxon>Ruminobacter</taxon>
    </lineage>
</organism>
<evidence type="ECO:0000313" key="3">
    <source>
        <dbReference type="Proteomes" id="UP000243745"/>
    </source>
</evidence>
<feature type="transmembrane region" description="Helical" evidence="1">
    <location>
        <begin position="153"/>
        <end position="177"/>
    </location>
</feature>
<feature type="transmembrane region" description="Helical" evidence="1">
    <location>
        <begin position="7"/>
        <end position="28"/>
    </location>
</feature>